<dbReference type="AlphaFoldDB" id="T1K285"/>
<feature type="compositionally biased region" description="Polar residues" evidence="1">
    <location>
        <begin position="1"/>
        <end position="10"/>
    </location>
</feature>
<dbReference type="EnsemblMetazoa" id="tetur04g04140.1">
    <property type="protein sequence ID" value="tetur04g04140.1"/>
    <property type="gene ID" value="tetur04g04140"/>
</dbReference>
<feature type="compositionally biased region" description="Basic and acidic residues" evidence="1">
    <location>
        <begin position="11"/>
        <end position="25"/>
    </location>
</feature>
<keyword evidence="3" id="KW-1185">Reference proteome</keyword>
<organism evidence="2 3">
    <name type="scientific">Tetranychus urticae</name>
    <name type="common">Two-spotted spider mite</name>
    <dbReference type="NCBI Taxonomy" id="32264"/>
    <lineage>
        <taxon>Eukaryota</taxon>
        <taxon>Metazoa</taxon>
        <taxon>Ecdysozoa</taxon>
        <taxon>Arthropoda</taxon>
        <taxon>Chelicerata</taxon>
        <taxon>Arachnida</taxon>
        <taxon>Acari</taxon>
        <taxon>Acariformes</taxon>
        <taxon>Trombidiformes</taxon>
        <taxon>Prostigmata</taxon>
        <taxon>Eleutherengona</taxon>
        <taxon>Raphignathae</taxon>
        <taxon>Tetranychoidea</taxon>
        <taxon>Tetranychidae</taxon>
        <taxon>Tetranychus</taxon>
    </lineage>
</organism>
<reference evidence="3" key="1">
    <citation type="submission" date="2011-08" db="EMBL/GenBank/DDBJ databases">
        <authorList>
            <person name="Rombauts S."/>
        </authorList>
    </citation>
    <scope>NUCLEOTIDE SEQUENCE</scope>
    <source>
        <strain evidence="3">London</strain>
    </source>
</reference>
<reference evidence="2" key="2">
    <citation type="submission" date="2015-06" db="UniProtKB">
        <authorList>
            <consortium name="EnsemblMetazoa"/>
        </authorList>
    </citation>
    <scope>IDENTIFICATION</scope>
</reference>
<sequence>MATSSQPETKSNQDDQKTDNNKETNDQTSDSVDEANSNPERGLIGAATDNIWNVGVGAVKGISWTLSSTYNYSVSLLNRSYALKMKDKNE</sequence>
<dbReference type="EMBL" id="CAEY01001360">
    <property type="status" value="NOT_ANNOTATED_CDS"/>
    <property type="molecule type" value="Genomic_DNA"/>
</dbReference>
<name>T1K285_TETUR</name>
<dbReference type="HOGENOM" id="CLU_2443649_0_0_1"/>
<evidence type="ECO:0000313" key="3">
    <source>
        <dbReference type="Proteomes" id="UP000015104"/>
    </source>
</evidence>
<proteinExistence type="predicted"/>
<feature type="compositionally biased region" description="Polar residues" evidence="1">
    <location>
        <begin position="26"/>
        <end position="39"/>
    </location>
</feature>
<dbReference type="Proteomes" id="UP000015104">
    <property type="component" value="Unassembled WGS sequence"/>
</dbReference>
<evidence type="ECO:0000313" key="2">
    <source>
        <dbReference type="EnsemblMetazoa" id="tetur04g04140.1"/>
    </source>
</evidence>
<feature type="region of interest" description="Disordered" evidence="1">
    <location>
        <begin position="1"/>
        <end position="48"/>
    </location>
</feature>
<protein>
    <submittedName>
        <fullName evidence="2">Uncharacterized protein</fullName>
    </submittedName>
</protein>
<accession>T1K285</accession>
<evidence type="ECO:0000256" key="1">
    <source>
        <dbReference type="SAM" id="MobiDB-lite"/>
    </source>
</evidence>